<dbReference type="EMBL" id="JAGSOH010000091">
    <property type="protein sequence ID" value="MBR7829590.1"/>
    <property type="molecule type" value="Genomic_DNA"/>
</dbReference>
<keyword evidence="1" id="KW-0489">Methyltransferase</keyword>
<dbReference type="InterPro" id="IPR006764">
    <property type="entry name" value="SAM_dep_MeTrfase_SAV2177_type"/>
</dbReference>
<sequence length="305" mass="33549">MDGSPESEFENTQPPAADWSLSIAADWDPPEIDPTVPHPFRMYNYLIGGKDNYQADRDAVEVLLKARPDAVISARSVEAFSRRVVRYLVGKGITQFLQLGTAITVANSHDQIAQDVDPTCRFVYVADDPITLAHARALLVGRPGSDVTVVAGDFRAPRRVLADAKVVAHLDLDRPVGVLLFGMLDYIRDPEDARNALAALFEWLPEDSMVAFQHVQEVGVPEIDEGVHLLSAQEKLGLTPRTEAQVAEILRDYAHLLIEPGMVQLPLWRRADAPPEENPTWDDGPGPDMAERAATLGGVLHKKDV</sequence>
<evidence type="ECO:0000313" key="2">
    <source>
        <dbReference type="Proteomes" id="UP000676325"/>
    </source>
</evidence>
<dbReference type="RefSeq" id="WP_212520723.1">
    <property type="nucleotide sequence ID" value="NZ_JAGSOH010000091.1"/>
</dbReference>
<name>A0A941IIF5_9ACTN</name>
<dbReference type="EC" id="2.1.1.-" evidence="1"/>
<organism evidence="1 2">
    <name type="scientific">Actinospica acidithermotolerans</name>
    <dbReference type="NCBI Taxonomy" id="2828514"/>
    <lineage>
        <taxon>Bacteria</taxon>
        <taxon>Bacillati</taxon>
        <taxon>Actinomycetota</taxon>
        <taxon>Actinomycetes</taxon>
        <taxon>Catenulisporales</taxon>
        <taxon>Actinospicaceae</taxon>
        <taxon>Actinospica</taxon>
    </lineage>
</organism>
<dbReference type="SUPFAM" id="SSF53335">
    <property type="entry name" value="S-adenosyl-L-methionine-dependent methyltransferases"/>
    <property type="match status" value="1"/>
</dbReference>
<dbReference type="PIRSF" id="PIRSF017393">
    <property type="entry name" value="MTase_SAV2177"/>
    <property type="match status" value="1"/>
</dbReference>
<proteinExistence type="predicted"/>
<accession>A0A941IIF5</accession>
<dbReference type="Gene3D" id="3.40.50.150">
    <property type="entry name" value="Vaccinia Virus protein VP39"/>
    <property type="match status" value="1"/>
</dbReference>
<comment type="caution">
    <text evidence="1">The sequence shown here is derived from an EMBL/GenBank/DDBJ whole genome shotgun (WGS) entry which is preliminary data.</text>
</comment>
<dbReference type="AlphaFoldDB" id="A0A941IIF5"/>
<reference evidence="1" key="1">
    <citation type="submission" date="2021-04" db="EMBL/GenBank/DDBJ databases">
        <title>Genome based classification of Actinospica acidithermotolerans sp. nov., an actinobacterium isolated from an Indonesian hot spring.</title>
        <authorList>
            <person name="Kusuma A.B."/>
            <person name="Putra K.E."/>
            <person name="Nafisah S."/>
            <person name="Loh J."/>
            <person name="Nouioui I."/>
            <person name="Goodfellow M."/>
        </authorList>
    </citation>
    <scope>NUCLEOTIDE SEQUENCE</scope>
    <source>
        <strain evidence="1">MGRD01-02</strain>
    </source>
</reference>
<dbReference type="Pfam" id="PF04672">
    <property type="entry name" value="Methyltransf_19"/>
    <property type="match status" value="1"/>
</dbReference>
<keyword evidence="2" id="KW-1185">Reference proteome</keyword>
<protein>
    <submittedName>
        <fullName evidence="1">SAM-dependent methyltransferase</fullName>
        <ecNumber evidence="1">2.1.1.-</ecNumber>
    </submittedName>
</protein>
<evidence type="ECO:0000313" key="1">
    <source>
        <dbReference type="EMBL" id="MBR7829590.1"/>
    </source>
</evidence>
<dbReference type="InterPro" id="IPR029063">
    <property type="entry name" value="SAM-dependent_MTases_sf"/>
</dbReference>
<gene>
    <name evidence="1" type="ORF">KDK95_25010</name>
</gene>
<dbReference type="Proteomes" id="UP000676325">
    <property type="component" value="Unassembled WGS sequence"/>
</dbReference>
<dbReference type="GO" id="GO:0008168">
    <property type="term" value="F:methyltransferase activity"/>
    <property type="evidence" value="ECO:0007669"/>
    <property type="project" value="UniProtKB-KW"/>
</dbReference>
<keyword evidence="1" id="KW-0808">Transferase</keyword>
<dbReference type="GO" id="GO:0032259">
    <property type="term" value="P:methylation"/>
    <property type="evidence" value="ECO:0007669"/>
    <property type="project" value="UniProtKB-KW"/>
</dbReference>